<dbReference type="OrthoDB" id="9793521at2"/>
<dbReference type="Proteomes" id="UP000317496">
    <property type="component" value="Chromosome"/>
</dbReference>
<gene>
    <name evidence="2" type="ORF">FNB15_20165</name>
</gene>
<dbReference type="EMBL" id="CP041636">
    <property type="protein sequence ID" value="QDO99447.1"/>
    <property type="molecule type" value="Genomic_DNA"/>
</dbReference>
<accession>A0A516H6P4</accession>
<dbReference type="SUPFAM" id="SSF51182">
    <property type="entry name" value="RmlC-like cupins"/>
    <property type="match status" value="1"/>
</dbReference>
<keyword evidence="3" id="KW-1185">Reference proteome</keyword>
<evidence type="ECO:0000313" key="3">
    <source>
        <dbReference type="Proteomes" id="UP000317496"/>
    </source>
</evidence>
<dbReference type="AlphaFoldDB" id="A0A516H6P4"/>
<dbReference type="InterPro" id="IPR014710">
    <property type="entry name" value="RmlC-like_jellyroll"/>
</dbReference>
<name>A0A516H6P4_9PROT</name>
<feature type="domain" description="Cupin type-2" evidence="1">
    <location>
        <begin position="33"/>
        <end position="89"/>
    </location>
</feature>
<organism evidence="2 3">
    <name type="scientific">Ferrovibrio terrae</name>
    <dbReference type="NCBI Taxonomy" id="2594003"/>
    <lineage>
        <taxon>Bacteria</taxon>
        <taxon>Pseudomonadati</taxon>
        <taxon>Pseudomonadota</taxon>
        <taxon>Alphaproteobacteria</taxon>
        <taxon>Rhodospirillales</taxon>
        <taxon>Rhodospirillaceae</taxon>
        <taxon>Ferrovibrio</taxon>
    </lineage>
</organism>
<proteinExistence type="predicted"/>
<dbReference type="RefSeq" id="WP_144258443.1">
    <property type="nucleotide sequence ID" value="NZ_CP041636.1"/>
</dbReference>
<dbReference type="InterPro" id="IPR011051">
    <property type="entry name" value="RmlC_Cupin_sf"/>
</dbReference>
<sequence length="107" mass="11764">MSAFRLNAYDVPVVPATVQADFPGFSFDTYRDPPGQVWADFIHDIDEFVVVAEGQVEIEVAGERRLCMPGALVSIPAGVRHTLRTSKDAGSVWYYGYGKFGGRHGRA</sequence>
<dbReference type="InterPro" id="IPR013096">
    <property type="entry name" value="Cupin_2"/>
</dbReference>
<evidence type="ECO:0000259" key="1">
    <source>
        <dbReference type="Pfam" id="PF07883"/>
    </source>
</evidence>
<reference evidence="2 3" key="1">
    <citation type="submission" date="2019-07" db="EMBL/GenBank/DDBJ databases">
        <title>Genome sequencing for Ferrovibrio sp. K5.</title>
        <authorList>
            <person name="Park S.-J."/>
        </authorList>
    </citation>
    <scope>NUCLEOTIDE SEQUENCE [LARGE SCALE GENOMIC DNA]</scope>
    <source>
        <strain evidence="2 3">K5</strain>
    </source>
</reference>
<dbReference type="KEGG" id="fer:FNB15_20165"/>
<evidence type="ECO:0000313" key="2">
    <source>
        <dbReference type="EMBL" id="QDO99447.1"/>
    </source>
</evidence>
<protein>
    <submittedName>
        <fullName evidence="2">Cupin domain-containing protein</fullName>
    </submittedName>
</protein>
<dbReference type="Pfam" id="PF07883">
    <property type="entry name" value="Cupin_2"/>
    <property type="match status" value="1"/>
</dbReference>
<dbReference type="Gene3D" id="2.60.120.10">
    <property type="entry name" value="Jelly Rolls"/>
    <property type="match status" value="1"/>
</dbReference>